<gene>
    <name evidence="1" type="ORF">KIH79_09185</name>
</gene>
<keyword evidence="2" id="KW-1185">Reference proteome</keyword>
<comment type="caution">
    <text evidence="1">The sequence shown here is derived from an EMBL/GenBank/DDBJ whole genome shotgun (WGS) entry which is preliminary data.</text>
</comment>
<organism evidence="1 2">
    <name type="scientific">Bifidobacterium miconis</name>
    <dbReference type="NCBI Taxonomy" id="2834435"/>
    <lineage>
        <taxon>Bacteria</taxon>
        <taxon>Bacillati</taxon>
        <taxon>Actinomycetota</taxon>
        <taxon>Actinomycetes</taxon>
        <taxon>Bifidobacteriales</taxon>
        <taxon>Bifidobacteriaceae</taxon>
        <taxon>Bifidobacterium</taxon>
    </lineage>
</organism>
<proteinExistence type="predicted"/>
<protein>
    <submittedName>
        <fullName evidence="1">Uncharacterized protein</fullName>
    </submittedName>
</protein>
<dbReference type="Proteomes" id="UP000700815">
    <property type="component" value="Unassembled WGS sequence"/>
</dbReference>
<reference evidence="1 2" key="1">
    <citation type="submission" date="2021-05" db="EMBL/GenBank/DDBJ databases">
        <title>Phylogenetic classification of ten novel species belonging to the genus Bifidobacterium comprising B. colchicus sp. nov., B. abeli sp. nov., B. bicoloris sp. nov., B. guerezis sp. nov., B. rosaliae sp. nov., B. santillanensis sp. nov., B. argentati sp. nov., B. amazzoni sp. nov., B. pluviali sp. nov., and B. pinnaculum sp. nov.</title>
        <authorList>
            <person name="Lugli G.A."/>
            <person name="Ruiz Garcia L."/>
            <person name="Margolles A."/>
            <person name="Ventura M."/>
        </authorList>
    </citation>
    <scope>NUCLEOTIDE SEQUENCE [LARGE SCALE GENOMIC DNA]</scope>
    <source>
        <strain evidence="1 2">82T10</strain>
    </source>
</reference>
<dbReference type="RefSeq" id="WP_219059111.1">
    <property type="nucleotide sequence ID" value="NZ_JAHBBH010000027.1"/>
</dbReference>
<evidence type="ECO:0000313" key="1">
    <source>
        <dbReference type="EMBL" id="MBW3093090.1"/>
    </source>
</evidence>
<accession>A0ABS6WG94</accession>
<evidence type="ECO:0000313" key="2">
    <source>
        <dbReference type="Proteomes" id="UP000700815"/>
    </source>
</evidence>
<dbReference type="EMBL" id="JAHBBH010000027">
    <property type="protein sequence ID" value="MBW3093090.1"/>
    <property type="molecule type" value="Genomic_DNA"/>
</dbReference>
<name>A0ABS6WG94_9BIFI</name>
<sequence>MNVSESIDWKNVEHPWDLDRHRFIAITHSGQTLDGYLFYLASEYAGGYWELQDVDGFAVIIRRNIDSHRPELNRIQFESVNVLKETQQCARESTRNCVT</sequence>